<name>A0A9P3G8X8_9APHY</name>
<reference evidence="1 2" key="1">
    <citation type="submission" date="2021-08" db="EMBL/GenBank/DDBJ databases">
        <title>Draft Genome Sequence of Phanerochaete sordida strain YK-624.</title>
        <authorList>
            <person name="Mori T."/>
            <person name="Dohra H."/>
            <person name="Suzuki T."/>
            <person name="Kawagishi H."/>
            <person name="Hirai H."/>
        </authorList>
    </citation>
    <scope>NUCLEOTIDE SEQUENCE [LARGE SCALE GENOMIC DNA]</scope>
    <source>
        <strain evidence="1 2">YK-624</strain>
    </source>
</reference>
<protein>
    <submittedName>
        <fullName evidence="1">Uncharacterized protein</fullName>
    </submittedName>
</protein>
<evidence type="ECO:0000313" key="2">
    <source>
        <dbReference type="Proteomes" id="UP000703269"/>
    </source>
</evidence>
<organism evidence="1 2">
    <name type="scientific">Phanerochaete sordida</name>
    <dbReference type="NCBI Taxonomy" id="48140"/>
    <lineage>
        <taxon>Eukaryota</taxon>
        <taxon>Fungi</taxon>
        <taxon>Dikarya</taxon>
        <taxon>Basidiomycota</taxon>
        <taxon>Agaricomycotina</taxon>
        <taxon>Agaricomycetes</taxon>
        <taxon>Polyporales</taxon>
        <taxon>Phanerochaetaceae</taxon>
        <taxon>Phanerochaete</taxon>
    </lineage>
</organism>
<gene>
    <name evidence="1" type="ORF">PsYK624_065220</name>
</gene>
<dbReference type="Proteomes" id="UP000703269">
    <property type="component" value="Unassembled WGS sequence"/>
</dbReference>
<dbReference type="EMBL" id="BPQB01000016">
    <property type="protein sequence ID" value="GJE90391.1"/>
    <property type="molecule type" value="Genomic_DNA"/>
</dbReference>
<accession>A0A9P3G8X8</accession>
<proteinExistence type="predicted"/>
<dbReference type="AlphaFoldDB" id="A0A9P3G8X8"/>
<comment type="caution">
    <text evidence="1">The sequence shown here is derived from an EMBL/GenBank/DDBJ whole genome shotgun (WGS) entry which is preliminary data.</text>
</comment>
<keyword evidence="2" id="KW-1185">Reference proteome</keyword>
<evidence type="ECO:0000313" key="1">
    <source>
        <dbReference type="EMBL" id="GJE90391.1"/>
    </source>
</evidence>
<sequence>MDGDSRPRSHRSPVSDHLCTQARSSNWFMCPAITKRRPTSRNRMDDGACIEGAAGTLDFALSANIAAGASSTADGLSPGTGTGHI</sequence>